<evidence type="ECO:0000313" key="7">
    <source>
        <dbReference type="EMBL" id="AGS33867.1"/>
    </source>
</evidence>
<keyword evidence="4 6" id="KW-0413">Isomerase</keyword>
<dbReference type="GO" id="GO:0062193">
    <property type="term" value="F:D-ribose pyranase activity"/>
    <property type="evidence" value="ECO:0007669"/>
    <property type="project" value="UniProtKB-EC"/>
</dbReference>
<reference evidence="7 8" key="1">
    <citation type="submission" date="2012-11" db="EMBL/GenBank/DDBJ databases">
        <title>The complete genome sequence of Corynebacterium maris Coryn-1 (=DSM 45190).</title>
        <authorList>
            <person name="Schaffert L."/>
            <person name="Albersmeier A."/>
            <person name="Kalinowski J."/>
            <person name="Ruckert C."/>
        </authorList>
    </citation>
    <scope>NUCLEOTIDE SEQUENCE [LARGE SCALE GENOMIC DNA]</scope>
    <source>
        <strain evidence="8">Coryn-1</strain>
    </source>
</reference>
<dbReference type="AlphaFoldDB" id="S5SS57"/>
<organism evidence="7 8">
    <name type="scientific">Corynebacterium maris DSM 45190</name>
    <dbReference type="NCBI Taxonomy" id="1224163"/>
    <lineage>
        <taxon>Bacteria</taxon>
        <taxon>Bacillati</taxon>
        <taxon>Actinomycetota</taxon>
        <taxon>Actinomycetes</taxon>
        <taxon>Mycobacteriales</taxon>
        <taxon>Corynebacteriaceae</taxon>
        <taxon>Corynebacterium</taxon>
    </lineage>
</organism>
<keyword evidence="5 6" id="KW-0119">Carbohydrate metabolism</keyword>
<evidence type="ECO:0000256" key="4">
    <source>
        <dbReference type="ARBA" id="ARBA00023235"/>
    </source>
</evidence>
<dbReference type="eggNOG" id="COG1869">
    <property type="taxonomic scope" value="Bacteria"/>
</dbReference>
<dbReference type="Proteomes" id="UP000015388">
    <property type="component" value="Chromosome"/>
</dbReference>
<sequence>MRKHGILNAQLAGLLARLGHTDAVVVADCGLPVPAHVPVADLALVFGVPRFSDVLAALLAELEVEGVTVADQAPQAVHDLIPEDVEIITEVDHEDLKDMVAGAAFVVRTGETTPYANAILHCGVPF</sequence>
<dbReference type="InterPro" id="IPR007721">
    <property type="entry name" value="RbsD_FucU"/>
</dbReference>
<dbReference type="GO" id="GO:0016872">
    <property type="term" value="F:intramolecular lyase activity"/>
    <property type="evidence" value="ECO:0007669"/>
    <property type="project" value="UniProtKB-UniRule"/>
</dbReference>
<dbReference type="RefSeq" id="WP_020933802.1">
    <property type="nucleotide sequence ID" value="NC_021915.1"/>
</dbReference>
<evidence type="ECO:0000256" key="5">
    <source>
        <dbReference type="ARBA" id="ARBA00023277"/>
    </source>
</evidence>
<dbReference type="GO" id="GO:0019303">
    <property type="term" value="P:D-ribose catabolic process"/>
    <property type="evidence" value="ECO:0007669"/>
    <property type="project" value="UniProtKB-UniRule"/>
</dbReference>
<comment type="similarity">
    <text evidence="6">Belongs to the RbsD / FucU family. RbsD subfamily.</text>
</comment>
<evidence type="ECO:0000256" key="6">
    <source>
        <dbReference type="HAMAP-Rule" id="MF_01661"/>
    </source>
</evidence>
<dbReference type="PATRIC" id="fig|1224163.3.peg.389"/>
<accession>S5SS57</accession>
<dbReference type="NCBIfam" id="NF008761">
    <property type="entry name" value="PRK11797.1"/>
    <property type="match status" value="1"/>
</dbReference>
<dbReference type="EMBL" id="CP003924">
    <property type="protein sequence ID" value="AGS33867.1"/>
    <property type="molecule type" value="Genomic_DNA"/>
</dbReference>
<dbReference type="HAMAP" id="MF_01661">
    <property type="entry name" value="D_rib_pyranase"/>
    <property type="match status" value="1"/>
</dbReference>
<dbReference type="Pfam" id="PF05025">
    <property type="entry name" value="RbsD_FucU"/>
    <property type="match status" value="1"/>
</dbReference>
<evidence type="ECO:0000256" key="1">
    <source>
        <dbReference type="ARBA" id="ARBA00000223"/>
    </source>
</evidence>
<comment type="subunit">
    <text evidence="6">Homodecamer.</text>
</comment>
<dbReference type="KEGG" id="cmd:B841_01920"/>
<feature type="binding site" evidence="6">
    <location>
        <position position="28"/>
    </location>
    <ligand>
        <name>substrate</name>
    </ligand>
</feature>
<feature type="binding site" evidence="6">
    <location>
        <begin position="115"/>
        <end position="117"/>
    </location>
    <ligand>
        <name>substrate</name>
    </ligand>
</feature>
<dbReference type="Gene3D" id="3.40.1650.10">
    <property type="entry name" value="RbsD-like domain"/>
    <property type="match status" value="1"/>
</dbReference>
<comment type="catalytic activity">
    <reaction evidence="1 6">
        <text>beta-D-ribopyranose = beta-D-ribofuranose</text>
        <dbReference type="Rhea" id="RHEA:25432"/>
        <dbReference type="ChEBI" id="CHEBI:27476"/>
        <dbReference type="ChEBI" id="CHEBI:47002"/>
        <dbReference type="EC" id="5.4.99.62"/>
    </reaction>
</comment>
<evidence type="ECO:0000256" key="3">
    <source>
        <dbReference type="ARBA" id="ARBA00022490"/>
    </source>
</evidence>
<dbReference type="GO" id="GO:0048029">
    <property type="term" value="F:monosaccharide binding"/>
    <property type="evidence" value="ECO:0007669"/>
    <property type="project" value="InterPro"/>
</dbReference>
<comment type="function">
    <text evidence="6">Catalyzes the interconversion of beta-pyran and beta-furan forms of D-ribose.</text>
</comment>
<comment type="subcellular location">
    <subcellularLocation>
        <location evidence="6">Cytoplasm</location>
    </subcellularLocation>
</comment>
<feature type="binding site" evidence="6">
    <location>
        <position position="93"/>
    </location>
    <ligand>
        <name>substrate</name>
    </ligand>
</feature>
<dbReference type="InterPro" id="IPR023064">
    <property type="entry name" value="D-ribose_pyranase"/>
</dbReference>
<evidence type="ECO:0000256" key="2">
    <source>
        <dbReference type="ARBA" id="ARBA00012862"/>
    </source>
</evidence>
<dbReference type="HOGENOM" id="CLU_135498_0_0_11"/>
<dbReference type="InterPro" id="IPR023750">
    <property type="entry name" value="RbsD-like_sf"/>
</dbReference>
<dbReference type="OrthoDB" id="9805009at2"/>
<name>S5SS57_9CORY</name>
<protein>
    <recommendedName>
        <fullName evidence="2 6">D-ribose pyranase</fullName>
        <ecNumber evidence="2 6">5.4.99.62</ecNumber>
    </recommendedName>
</protein>
<keyword evidence="8" id="KW-1185">Reference proteome</keyword>
<dbReference type="PANTHER" id="PTHR37831">
    <property type="entry name" value="D-RIBOSE PYRANASE"/>
    <property type="match status" value="1"/>
</dbReference>
<gene>
    <name evidence="6" type="primary">rbsD</name>
    <name evidence="7" type="ORF">B841_01920</name>
</gene>
<dbReference type="EC" id="5.4.99.62" evidence="2 6"/>
<keyword evidence="3 6" id="KW-0963">Cytoplasm</keyword>
<dbReference type="SUPFAM" id="SSF102546">
    <property type="entry name" value="RbsD-like"/>
    <property type="match status" value="1"/>
</dbReference>
<dbReference type="STRING" id="1224163.B841_01920"/>
<dbReference type="PANTHER" id="PTHR37831:SF1">
    <property type="entry name" value="D-RIBOSE PYRANASE"/>
    <property type="match status" value="1"/>
</dbReference>
<feature type="active site" description="Proton donor" evidence="6">
    <location>
        <position position="20"/>
    </location>
</feature>
<comment type="pathway">
    <text evidence="6">Carbohydrate metabolism; D-ribose degradation; D-ribose 5-phosphate from beta-D-ribopyranose: step 1/2.</text>
</comment>
<dbReference type="UniPathway" id="UPA00916">
    <property type="reaction ID" value="UER00888"/>
</dbReference>
<evidence type="ECO:0000313" key="8">
    <source>
        <dbReference type="Proteomes" id="UP000015388"/>
    </source>
</evidence>
<proteinExistence type="inferred from homology"/>
<dbReference type="GO" id="GO:0005829">
    <property type="term" value="C:cytosol"/>
    <property type="evidence" value="ECO:0007669"/>
    <property type="project" value="TreeGrafter"/>
</dbReference>